<dbReference type="EMBL" id="RYZH01000002">
    <property type="protein sequence ID" value="RUL89417.1"/>
    <property type="molecule type" value="Genomic_DNA"/>
</dbReference>
<evidence type="ECO:0000313" key="2">
    <source>
        <dbReference type="Proteomes" id="UP000280296"/>
    </source>
</evidence>
<keyword evidence="2" id="KW-1185">Reference proteome</keyword>
<comment type="caution">
    <text evidence="1">The sequence shown here is derived from an EMBL/GenBank/DDBJ whole genome shotgun (WGS) entry which is preliminary data.</text>
</comment>
<reference evidence="1 2" key="2">
    <citation type="submission" date="2019-01" db="EMBL/GenBank/DDBJ databases">
        <title>Tautonia sociabilis, a novel thermotolerant planctomycete of Isosphaeraceae family, isolated from a 4000 m deep subterranean habitat.</title>
        <authorList>
            <person name="Kovaleva O.L."/>
            <person name="Elcheninov A.G."/>
            <person name="Van Heerden E."/>
            <person name="Toshchakov S.V."/>
            <person name="Novikov A."/>
            <person name="Bonch-Osmolovskaya E.A."/>
            <person name="Kublanov I.V."/>
        </authorList>
    </citation>
    <scope>NUCLEOTIDE SEQUENCE [LARGE SCALE GENOMIC DNA]</scope>
    <source>
        <strain evidence="1 2">GM2012</strain>
    </source>
</reference>
<reference evidence="1 2" key="1">
    <citation type="submission" date="2018-12" db="EMBL/GenBank/DDBJ databases">
        <authorList>
            <person name="Toschakov S.V."/>
        </authorList>
    </citation>
    <scope>NUCLEOTIDE SEQUENCE [LARGE SCALE GENOMIC DNA]</scope>
    <source>
        <strain evidence="1 2">GM2012</strain>
    </source>
</reference>
<sequence>MPQPKGRSLPLSGPRRFILDMMHFARQVPSVPVGRAMRLGPLAEARAGHPIRPSWSVLFLKAFGMVCEAHPELKRALLTVPVPRLYEHPYSIAALAMEREHEGEPCVVVGLFRAPERQSIAELQKALDEYRSLPLDRVGFFRQMLRISGYPAPVRRFLWWSTLHVSGPKRAKRLGTFGLSSYGALGAESYHPISPLTTTLTYGPIDAEGRVTVKLIYDHRVLDGAQVARRLKDLEAALLGPVLEELRRSSGAVPDIREEAA</sequence>
<evidence type="ECO:0008006" key="3">
    <source>
        <dbReference type="Google" id="ProtNLM"/>
    </source>
</evidence>
<proteinExistence type="predicted"/>
<evidence type="ECO:0000313" key="1">
    <source>
        <dbReference type="EMBL" id="RUL89417.1"/>
    </source>
</evidence>
<dbReference type="InterPro" id="IPR023213">
    <property type="entry name" value="CAT-like_dom_sf"/>
</dbReference>
<gene>
    <name evidence="1" type="ORF">TsocGM_01200</name>
</gene>
<dbReference type="Proteomes" id="UP000280296">
    <property type="component" value="Unassembled WGS sequence"/>
</dbReference>
<accession>A0A432MQJ9</accession>
<dbReference type="SUPFAM" id="SSF52777">
    <property type="entry name" value="CoA-dependent acyltransferases"/>
    <property type="match status" value="1"/>
</dbReference>
<dbReference type="RefSeq" id="WP_126723494.1">
    <property type="nucleotide sequence ID" value="NZ_RYZH01000002.1"/>
</dbReference>
<dbReference type="Gene3D" id="3.30.559.10">
    <property type="entry name" value="Chloramphenicol acetyltransferase-like domain"/>
    <property type="match status" value="1"/>
</dbReference>
<name>A0A432MQJ9_9BACT</name>
<dbReference type="OrthoDB" id="8059310at2"/>
<dbReference type="AlphaFoldDB" id="A0A432MQJ9"/>
<protein>
    <recommendedName>
        <fullName evidence="3">2-oxoacid dehydrogenase acyltransferase catalytic domain-containing protein</fullName>
    </recommendedName>
</protein>
<organism evidence="1 2">
    <name type="scientific">Tautonia sociabilis</name>
    <dbReference type="NCBI Taxonomy" id="2080755"/>
    <lineage>
        <taxon>Bacteria</taxon>
        <taxon>Pseudomonadati</taxon>
        <taxon>Planctomycetota</taxon>
        <taxon>Planctomycetia</taxon>
        <taxon>Isosphaerales</taxon>
        <taxon>Isosphaeraceae</taxon>
        <taxon>Tautonia</taxon>
    </lineage>
</organism>